<evidence type="ECO:0000259" key="2">
    <source>
        <dbReference type="Pfam" id="PF09423"/>
    </source>
</evidence>
<dbReference type="Gene3D" id="3.60.21.70">
    <property type="entry name" value="PhoD-like phosphatase"/>
    <property type="match status" value="1"/>
</dbReference>
<dbReference type="Proteomes" id="UP000464214">
    <property type="component" value="Chromosome"/>
</dbReference>
<dbReference type="RefSeq" id="WP_160692441.1">
    <property type="nucleotide sequence ID" value="NZ_CP047897.1"/>
</dbReference>
<feature type="signal peptide" evidence="1">
    <location>
        <begin position="1"/>
        <end position="26"/>
    </location>
</feature>
<evidence type="ECO:0000313" key="3">
    <source>
        <dbReference type="EMBL" id="QHL88251.1"/>
    </source>
</evidence>
<dbReference type="Pfam" id="PF09423">
    <property type="entry name" value="PhoD"/>
    <property type="match status" value="1"/>
</dbReference>
<dbReference type="CDD" id="cd07389">
    <property type="entry name" value="MPP_PhoD"/>
    <property type="match status" value="1"/>
</dbReference>
<proteinExistence type="predicted"/>
<dbReference type="PANTHER" id="PTHR33987">
    <property type="entry name" value="CALCINEURIN-LIKE METALLO-PHOSPHOESTERASE SUPERFAMILY PROTEIN"/>
    <property type="match status" value="1"/>
</dbReference>
<reference evidence="3 4" key="1">
    <citation type="submission" date="2020-01" db="EMBL/GenBank/DDBJ databases">
        <authorList>
            <person name="Kim M."/>
        </authorList>
    </citation>
    <scope>NUCLEOTIDE SEQUENCE [LARGE SCALE GENOMIC DNA]</scope>
    <source>
        <strain evidence="3 4">BT10</strain>
    </source>
</reference>
<feature type="chain" id="PRO_5027001888" evidence="1">
    <location>
        <begin position="27"/>
        <end position="371"/>
    </location>
</feature>
<dbReference type="SUPFAM" id="SSF56300">
    <property type="entry name" value="Metallo-dependent phosphatases"/>
    <property type="match status" value="1"/>
</dbReference>
<dbReference type="InterPro" id="IPR018946">
    <property type="entry name" value="PhoD-like_MPP"/>
</dbReference>
<sequence>MTHPYLNLCRGLCLMLLLLLSCTTSSIEQKTNPQTPVNAQTPLVTLALGSCNSTARKQPLWQEILKNNPQLWIWLGDNIYGDTDDMRVLKAKYDQQRQHPDYQKLYQQIPVIGVWDDHDYGRNNAGKEYEFKAQSARLFWDFLDEPTKSPRRKQKGVYSAHTYGPPGQQVKVLLLDGRYHRDSLVGQEPKYGENNKGDLLGEAQWRWLERELRHSKAQFHLIGTGLQIIPNEHGYERWGNFPRARTRLFNLIAKTKAANVILLTGDRHFAEISKIQWPGVPYPIFEFTSSGLTHNWMSGFVHERNRHRVGQMQDRLNFGIMRFHWDQTPYVVDFEIRGKNNRLHQLVKVPYARPTKVPKTRGAQPTRSKSQ</sequence>
<organism evidence="3 4">
    <name type="scientific">Nibribacter ruber</name>
    <dbReference type="NCBI Taxonomy" id="2698458"/>
    <lineage>
        <taxon>Bacteria</taxon>
        <taxon>Pseudomonadati</taxon>
        <taxon>Bacteroidota</taxon>
        <taxon>Cytophagia</taxon>
        <taxon>Cytophagales</taxon>
        <taxon>Hymenobacteraceae</taxon>
        <taxon>Nibribacter</taxon>
    </lineage>
</organism>
<evidence type="ECO:0000256" key="1">
    <source>
        <dbReference type="SAM" id="SignalP"/>
    </source>
</evidence>
<dbReference type="KEGG" id="nib:GU926_12745"/>
<evidence type="ECO:0000313" key="4">
    <source>
        <dbReference type="Proteomes" id="UP000464214"/>
    </source>
</evidence>
<keyword evidence="4" id="KW-1185">Reference proteome</keyword>
<dbReference type="InterPro" id="IPR038607">
    <property type="entry name" value="PhoD-like_sf"/>
</dbReference>
<name>A0A6P1P180_9BACT</name>
<feature type="domain" description="PhoD-like phosphatase metallophosphatase" evidence="2">
    <location>
        <begin position="59"/>
        <end position="302"/>
    </location>
</feature>
<accession>A0A6P1P180</accession>
<dbReference type="EMBL" id="CP047897">
    <property type="protein sequence ID" value="QHL88251.1"/>
    <property type="molecule type" value="Genomic_DNA"/>
</dbReference>
<dbReference type="InterPro" id="IPR029052">
    <property type="entry name" value="Metallo-depent_PP-like"/>
</dbReference>
<gene>
    <name evidence="3" type="ORF">GU926_12745</name>
</gene>
<dbReference type="PANTHER" id="PTHR33987:SF1">
    <property type="entry name" value="CALCINEURIN-LIKE METALLO-PHOSPHOESTERASE SUPERFAMILY PROTEIN"/>
    <property type="match status" value="1"/>
</dbReference>
<dbReference type="AlphaFoldDB" id="A0A6P1P180"/>
<keyword evidence="1" id="KW-0732">Signal</keyword>
<protein>
    <submittedName>
        <fullName evidence="3">Alkaline phosphatase family protein</fullName>
    </submittedName>
</protein>